<evidence type="ECO:0000313" key="1">
    <source>
        <dbReference type="EMBL" id="GAN45885.1"/>
    </source>
</evidence>
<organism evidence="2">
    <name type="scientific">Mizugakiibacter sediminis</name>
    <dbReference type="NCBI Taxonomy" id="1475481"/>
    <lineage>
        <taxon>Bacteria</taxon>
        <taxon>Pseudomonadati</taxon>
        <taxon>Pseudomonadota</taxon>
        <taxon>Gammaproteobacteria</taxon>
        <taxon>Lysobacterales</taxon>
        <taxon>Rhodanobacteraceae</taxon>
        <taxon>Mizugakiibacter</taxon>
    </lineage>
</organism>
<accession>A0A0K8QL09</accession>
<dbReference type="OrthoDB" id="5985451at2"/>
<dbReference type="AlphaFoldDB" id="A0A0K8QL09"/>
<evidence type="ECO:0000313" key="2">
    <source>
        <dbReference type="EMBL" id="GAP65371.1"/>
    </source>
</evidence>
<protein>
    <submittedName>
        <fullName evidence="2">Uncharacterized protein</fullName>
    </submittedName>
</protein>
<dbReference type="RefSeq" id="WP_062535083.1">
    <property type="nucleotide sequence ID" value="NZ_DF970159.1"/>
</dbReference>
<keyword evidence="3" id="KW-1185">Reference proteome</keyword>
<name>A0A0K8QL09_9GAMM</name>
<reference evidence="2" key="2">
    <citation type="submission" date="2015-08" db="EMBL/GenBank/DDBJ databases">
        <title>Complete DNA Sequence of Pseudomonas syringae pv. actinidiae, the Causal Agent of Kiwifruit Canker Disease.</title>
        <authorList>
            <person name="Rikkerink E.H.A."/>
            <person name="Fineran P.C."/>
        </authorList>
    </citation>
    <scope>NUCLEOTIDE SEQUENCE</scope>
    <source>
        <strain evidence="2">SkMP5</strain>
    </source>
</reference>
<dbReference type="STRING" id="1475481.GCA_000953855_00670"/>
<proteinExistence type="predicted"/>
<dbReference type="HOGENOM" id="CLU_2144893_0_0_6"/>
<sequence length="114" mass="12527">MRQRYYLGIDDLARARGEDPAFAFAGKSPEAFAAALQQALREPSLFHRWRAAQPDPDAVDDALGACDPGATVNAQQADLRTDVEIVTSLPHAVLKHRLALLVGRHWTLRDVRAA</sequence>
<dbReference type="EMBL" id="DF952419">
    <property type="protein sequence ID" value="GAN45885.1"/>
    <property type="molecule type" value="Genomic_DNA"/>
</dbReference>
<reference evidence="1" key="1">
    <citation type="submission" date="2015-03" db="EMBL/GenBank/DDBJ databases">
        <title>Draft genome sequence of Mizugakiibacter sediminis skMP5.</title>
        <authorList>
            <person name="Watanabe T."/>
            <person name="Kojima H."/>
            <person name="Fukui M."/>
        </authorList>
    </citation>
    <scope>NUCLEOTIDE SEQUENCE</scope>
    <source>
        <strain evidence="1">SkMP5</strain>
    </source>
</reference>
<evidence type="ECO:0000313" key="3">
    <source>
        <dbReference type="Proteomes" id="UP000253740"/>
    </source>
</evidence>
<dbReference type="Proteomes" id="UP000253740">
    <property type="component" value="Unassembled WGS sequence"/>
</dbReference>
<gene>
    <name evidence="1" type="ORF">MBSD_2463</name>
    <name evidence="2" type="ORF">MBSD_n0660</name>
</gene>
<dbReference type="EMBL" id="DF970159">
    <property type="protein sequence ID" value="GAP65371.1"/>
    <property type="molecule type" value="Genomic_DNA"/>
</dbReference>